<dbReference type="EMBL" id="KQ459053">
    <property type="protein sequence ID" value="KPJ03987.1"/>
    <property type="molecule type" value="Genomic_DNA"/>
</dbReference>
<organism evidence="1 2">
    <name type="scientific">Papilio xuthus</name>
    <name type="common">Asian swallowtail butterfly</name>
    <dbReference type="NCBI Taxonomy" id="66420"/>
    <lineage>
        <taxon>Eukaryota</taxon>
        <taxon>Metazoa</taxon>
        <taxon>Ecdysozoa</taxon>
        <taxon>Arthropoda</taxon>
        <taxon>Hexapoda</taxon>
        <taxon>Insecta</taxon>
        <taxon>Pterygota</taxon>
        <taxon>Neoptera</taxon>
        <taxon>Endopterygota</taxon>
        <taxon>Lepidoptera</taxon>
        <taxon>Glossata</taxon>
        <taxon>Ditrysia</taxon>
        <taxon>Papilionoidea</taxon>
        <taxon>Papilionidae</taxon>
        <taxon>Papilioninae</taxon>
        <taxon>Papilio</taxon>
    </lineage>
</organism>
<evidence type="ECO:0000313" key="1">
    <source>
        <dbReference type="EMBL" id="KPJ03987.1"/>
    </source>
</evidence>
<sequence>MEQGVVLWCDSLSRRFRGTMRGRGRGGIDGAVALRMCEAGAPESRAPLLTPVRSPIAASRSAHASRAGHLLTCQPAHRCSIMIHYALLTYIHHHVRECPLNHSNRTKQVDLIGISLVLGAISPI</sequence>
<evidence type="ECO:0000313" key="2">
    <source>
        <dbReference type="Proteomes" id="UP000053268"/>
    </source>
</evidence>
<protein>
    <submittedName>
        <fullName evidence="1">Uncharacterized protein</fullName>
    </submittedName>
</protein>
<keyword evidence="2" id="KW-1185">Reference proteome</keyword>
<gene>
    <name evidence="1" type="ORF">RR46_07746</name>
</gene>
<reference evidence="1 2" key="1">
    <citation type="journal article" date="2015" name="Nat. Commun.">
        <title>Outbred genome sequencing and CRISPR/Cas9 gene editing in butterflies.</title>
        <authorList>
            <person name="Li X."/>
            <person name="Fan D."/>
            <person name="Zhang W."/>
            <person name="Liu G."/>
            <person name="Zhang L."/>
            <person name="Zhao L."/>
            <person name="Fang X."/>
            <person name="Chen L."/>
            <person name="Dong Y."/>
            <person name="Chen Y."/>
            <person name="Ding Y."/>
            <person name="Zhao R."/>
            <person name="Feng M."/>
            <person name="Zhu Y."/>
            <person name="Feng Y."/>
            <person name="Jiang X."/>
            <person name="Zhu D."/>
            <person name="Xiang H."/>
            <person name="Feng X."/>
            <person name="Li S."/>
            <person name="Wang J."/>
            <person name="Zhang G."/>
            <person name="Kronforst M.R."/>
            <person name="Wang W."/>
        </authorList>
    </citation>
    <scope>NUCLEOTIDE SEQUENCE [LARGE SCALE GENOMIC DNA]</scope>
    <source>
        <strain evidence="1">Ya'a_city_454_Px</strain>
        <tissue evidence="1">Whole body</tissue>
    </source>
</reference>
<proteinExistence type="predicted"/>
<dbReference type="AlphaFoldDB" id="A0A194QET0"/>
<accession>A0A194QET0</accession>
<dbReference type="Proteomes" id="UP000053268">
    <property type="component" value="Unassembled WGS sequence"/>
</dbReference>
<name>A0A194QET0_PAPXU</name>